<evidence type="ECO:0000313" key="7">
    <source>
        <dbReference type="EMBL" id="UYV80885.1"/>
    </source>
</evidence>
<evidence type="ECO:0000256" key="1">
    <source>
        <dbReference type="ARBA" id="ARBA00004201"/>
    </source>
</evidence>
<comment type="subcellular location">
    <subcellularLocation>
        <location evidence="1">Cytoplasm</location>
        <location evidence="1">P-body</location>
    </subcellularLocation>
</comment>
<dbReference type="InterPro" id="IPR036652">
    <property type="entry name" value="YjeF_N_dom_sf"/>
</dbReference>
<feature type="domain" description="YjeF N-terminal" evidence="5">
    <location>
        <begin position="185"/>
        <end position="380"/>
    </location>
</feature>
<name>A0ABY6LMF6_9ARAC</name>
<gene>
    <name evidence="7" type="ORF">LAZ67_19002095</name>
</gene>
<dbReference type="Pfam" id="PF03853">
    <property type="entry name" value="YjeF_N"/>
    <property type="match status" value="1"/>
</dbReference>
<dbReference type="Gene3D" id="3.40.50.10260">
    <property type="entry name" value="YjeF N-terminal domain"/>
    <property type="match status" value="1"/>
</dbReference>
<comment type="similarity">
    <text evidence="2">Belongs to the EDC3 family.</text>
</comment>
<dbReference type="PROSITE" id="PS51512">
    <property type="entry name" value="DFDF"/>
    <property type="match status" value="1"/>
</dbReference>
<dbReference type="PANTHER" id="PTHR13612">
    <property type="entry name" value="ENHANCER OF MRNA-DECAPPING PROTEIN 3"/>
    <property type="match status" value="1"/>
</dbReference>
<evidence type="ECO:0000259" key="6">
    <source>
        <dbReference type="PROSITE" id="PS51512"/>
    </source>
</evidence>
<dbReference type="Proteomes" id="UP001235939">
    <property type="component" value="Chromosome 19"/>
</dbReference>
<dbReference type="PROSITE" id="PS51385">
    <property type="entry name" value="YJEF_N"/>
    <property type="match status" value="1"/>
</dbReference>
<keyword evidence="4" id="KW-0963">Cytoplasm</keyword>
<evidence type="ECO:0000256" key="3">
    <source>
        <dbReference type="ARBA" id="ARBA00015797"/>
    </source>
</evidence>
<dbReference type="Pfam" id="PF09532">
    <property type="entry name" value="FDF"/>
    <property type="match status" value="1"/>
</dbReference>
<evidence type="ECO:0000256" key="2">
    <source>
        <dbReference type="ARBA" id="ARBA00006610"/>
    </source>
</evidence>
<keyword evidence="8" id="KW-1185">Reference proteome</keyword>
<protein>
    <recommendedName>
        <fullName evidence="3">Enhancer of mRNA-decapping protein 3</fullName>
    </recommendedName>
</protein>
<dbReference type="EMBL" id="CP092881">
    <property type="protein sequence ID" value="UYV80885.1"/>
    <property type="molecule type" value="Genomic_DNA"/>
</dbReference>
<reference evidence="7 8" key="1">
    <citation type="submission" date="2022-01" db="EMBL/GenBank/DDBJ databases">
        <title>A chromosomal length assembly of Cordylochernes scorpioides.</title>
        <authorList>
            <person name="Zeh D."/>
            <person name="Zeh J."/>
        </authorList>
    </citation>
    <scope>NUCLEOTIDE SEQUENCE [LARGE SCALE GENOMIC DNA]</scope>
    <source>
        <strain evidence="7">IN4F17</strain>
        <tissue evidence="7">Whole Body</tissue>
    </source>
</reference>
<proteinExistence type="inferred from homology"/>
<dbReference type="InterPro" id="IPR025762">
    <property type="entry name" value="DFDF"/>
</dbReference>
<organism evidence="7 8">
    <name type="scientific">Cordylochernes scorpioides</name>
    <dbReference type="NCBI Taxonomy" id="51811"/>
    <lineage>
        <taxon>Eukaryota</taxon>
        <taxon>Metazoa</taxon>
        <taxon>Ecdysozoa</taxon>
        <taxon>Arthropoda</taxon>
        <taxon>Chelicerata</taxon>
        <taxon>Arachnida</taxon>
        <taxon>Pseudoscorpiones</taxon>
        <taxon>Cheliferoidea</taxon>
        <taxon>Chernetidae</taxon>
        <taxon>Cordylochernes</taxon>
    </lineage>
</organism>
<dbReference type="InterPro" id="IPR004443">
    <property type="entry name" value="YjeF_N_dom"/>
</dbReference>
<dbReference type="InterPro" id="IPR019050">
    <property type="entry name" value="FDF_dom"/>
</dbReference>
<dbReference type="SMART" id="SM01199">
    <property type="entry name" value="FDF"/>
    <property type="match status" value="1"/>
</dbReference>
<dbReference type="PANTHER" id="PTHR13612:SF0">
    <property type="entry name" value="ENHANCER OF MRNA-DECAPPING PROTEIN 3"/>
    <property type="match status" value="1"/>
</dbReference>
<accession>A0ABY6LMF6</accession>
<sequence>MDLTCFCQGFHRSLSTLSLVPLHPFSCGMKSGFVIVLSLGTSSSWREVLALTGWWNPGVTGEHNIKRRSSLVRKSDGSKKWQNQRDEDCFNISKSSLNKEFDFEKNLALFDKRAVFEEIDAAAREAGGEAPTRLVDSNRRTKYRHDENILETTSPEVEQIILPSGTEKHYVTDTGLLVPCLGLDMREKLIKLATECGLSTERLLDMFGRAASEMVLQLLGGCHRLNPQNQHQQPKVVILCGPHHQGTQGITTGRHLVNHGVEVTLLISPVPCGMSQHQELNLYRLSGGREASEVSELPQDVDLVVGAMDGHNALSLAVDRALPRWAQACAAPALVLDPPPLPRLTIARPKWCLVPILPFPYAEDLSIYLCDLGIPRDVFQRLGIQYRSPFGSKFLIPLYKISKAS</sequence>
<feature type="domain" description="DFDF" evidence="6">
    <location>
        <begin position="89"/>
        <end position="125"/>
    </location>
</feature>
<evidence type="ECO:0000256" key="4">
    <source>
        <dbReference type="ARBA" id="ARBA00022490"/>
    </source>
</evidence>
<dbReference type="SUPFAM" id="SSF64153">
    <property type="entry name" value="YjeF N-terminal domain-like"/>
    <property type="match status" value="1"/>
</dbReference>
<evidence type="ECO:0000313" key="8">
    <source>
        <dbReference type="Proteomes" id="UP001235939"/>
    </source>
</evidence>
<evidence type="ECO:0000259" key="5">
    <source>
        <dbReference type="PROSITE" id="PS51385"/>
    </source>
</evidence>